<dbReference type="GO" id="GO:0046872">
    <property type="term" value="F:metal ion binding"/>
    <property type="evidence" value="ECO:0007669"/>
    <property type="project" value="UniProtKB-UniRule"/>
</dbReference>
<feature type="binding site" evidence="10">
    <location>
        <position position="389"/>
    </location>
    <ligand>
        <name>[4Fe-4S] cluster</name>
        <dbReference type="ChEBI" id="CHEBI:49883"/>
    </ligand>
</feature>
<dbReference type="GO" id="GO:0006270">
    <property type="term" value="P:DNA replication initiation"/>
    <property type="evidence" value="ECO:0007669"/>
    <property type="project" value="TreeGrafter"/>
</dbReference>
<comment type="caution">
    <text evidence="13">The sequence shown here is derived from an EMBL/GenBank/DDBJ whole genome shotgun (WGS) entry which is preliminary data.</text>
</comment>
<evidence type="ECO:0000256" key="4">
    <source>
        <dbReference type="ARBA" id="ARBA00022705"/>
    </source>
</evidence>
<evidence type="ECO:0000256" key="5">
    <source>
        <dbReference type="ARBA" id="ARBA00022723"/>
    </source>
</evidence>
<evidence type="ECO:0000313" key="13">
    <source>
        <dbReference type="EMBL" id="KAJ4480615.1"/>
    </source>
</evidence>
<dbReference type="Gene3D" id="1.20.930.80">
    <property type="match status" value="1"/>
</dbReference>
<evidence type="ECO:0000256" key="9">
    <source>
        <dbReference type="PIRNR" id="PIRNR009449"/>
    </source>
</evidence>
<dbReference type="Pfam" id="PF04104">
    <property type="entry name" value="DNA_primase_lrg"/>
    <property type="match status" value="1"/>
</dbReference>
<organism evidence="13 14">
    <name type="scientific">Lentinula lateritia</name>
    <dbReference type="NCBI Taxonomy" id="40482"/>
    <lineage>
        <taxon>Eukaryota</taxon>
        <taxon>Fungi</taxon>
        <taxon>Dikarya</taxon>
        <taxon>Basidiomycota</taxon>
        <taxon>Agaricomycotina</taxon>
        <taxon>Agaricomycetes</taxon>
        <taxon>Agaricomycetidae</taxon>
        <taxon>Agaricales</taxon>
        <taxon>Marasmiineae</taxon>
        <taxon>Omphalotaceae</taxon>
        <taxon>Lentinula</taxon>
    </lineage>
</organism>
<feature type="compositionally biased region" description="Basic and acidic residues" evidence="11">
    <location>
        <begin position="470"/>
        <end position="487"/>
    </location>
</feature>
<comment type="similarity">
    <text evidence="1 9">Belongs to the eukaryotic-type primase large subunit family.</text>
</comment>
<feature type="domain" description="DNA primase large subunit C-terminal" evidence="12">
    <location>
        <begin position="290"/>
        <end position="465"/>
    </location>
</feature>
<feature type="binding site" evidence="10">
    <location>
        <position position="299"/>
    </location>
    <ligand>
        <name>[4Fe-4S] cluster</name>
        <dbReference type="ChEBI" id="CHEBI:49883"/>
    </ligand>
</feature>
<keyword evidence="4 9" id="KW-0235">DNA replication</keyword>
<comment type="function">
    <text evidence="9">DNA primase is the polymerase that synthesizes small RNA primers for the Okazaki fragments made during discontinuous DNA replication.</text>
</comment>
<keyword evidence="2 9" id="KW-0004">4Fe-4S</keyword>
<proteinExistence type="inferred from homology"/>
<sequence length="487" mass="55360">MFQAAKQTKLQKSDSAHVLSVDNGSASYRLSLYDQPPLYDVTVEEFETSALDRLRILAEIESSAARNRSWDETKQVTMTQCGKHLPLNSNSALGIDILEERRKDQLGHFVLRLAFCRSEELRRRFIRAETTLFRIRFETDDSNERRAFLDSKDFNWISVGAEEKERYKEQLKHFISSKTDLDGAFQSEAFYKVKWTTIPDLVEKRKVFLKGGYAYVPAREQASIIYSAFEERLEAALRATSRAIPLVDEDTRLNPILDNLAQGFIAGIPSDWVASAEATGEGITADMVDSLAKQHFPLCMRVLHQSLRKDHHLKHFGRLHYGLFLKVLGLSIDEAIAFWRKSFAGGPGSDKFDKEYRYNIRHSFGLEGRRMNYPAKNCLQLHSAHEAGCPYRQLESSPENLQSALLSSYSAQGLTINDVPEIIAQVKKKSYHVACTRVFEITHARSVRKGEGLSDGESVTHPNQYAARSIELEKETKDPKMKVDNGI</sequence>
<evidence type="ECO:0000313" key="14">
    <source>
        <dbReference type="Proteomes" id="UP001150238"/>
    </source>
</evidence>
<evidence type="ECO:0000259" key="12">
    <source>
        <dbReference type="Pfam" id="PF04104"/>
    </source>
</evidence>
<dbReference type="GO" id="GO:0003677">
    <property type="term" value="F:DNA binding"/>
    <property type="evidence" value="ECO:0007669"/>
    <property type="project" value="UniProtKB-UniRule"/>
</dbReference>
<feature type="binding site" evidence="10">
    <location>
        <position position="435"/>
    </location>
    <ligand>
        <name>[4Fe-4S] cluster</name>
        <dbReference type="ChEBI" id="CHEBI:49883"/>
    </ligand>
</feature>
<evidence type="ECO:0000256" key="11">
    <source>
        <dbReference type="SAM" id="MobiDB-lite"/>
    </source>
</evidence>
<evidence type="ECO:0000256" key="1">
    <source>
        <dbReference type="ARBA" id="ARBA00010564"/>
    </source>
</evidence>
<protein>
    <recommendedName>
        <fullName evidence="9">DNA primase large subunit</fullName>
    </recommendedName>
</protein>
<dbReference type="PANTHER" id="PTHR10537">
    <property type="entry name" value="DNA PRIMASE LARGE SUBUNIT"/>
    <property type="match status" value="1"/>
</dbReference>
<reference evidence="13" key="1">
    <citation type="submission" date="2022-08" db="EMBL/GenBank/DDBJ databases">
        <authorList>
            <consortium name="DOE Joint Genome Institute"/>
            <person name="Min B."/>
            <person name="Riley R."/>
            <person name="Sierra-Patev S."/>
            <person name="Naranjo-Ortiz M."/>
            <person name="Looney B."/>
            <person name="Konkel Z."/>
            <person name="Slot J.C."/>
            <person name="Sakamoto Y."/>
            <person name="Steenwyk J.L."/>
            <person name="Rokas A."/>
            <person name="Carro J."/>
            <person name="Camarero S."/>
            <person name="Ferreira P."/>
            <person name="Molpeceres G."/>
            <person name="Ruiz-Duenas F.J."/>
            <person name="Serrano A."/>
            <person name="Henrissat B."/>
            <person name="Drula E."/>
            <person name="Hughes K.W."/>
            <person name="Mata J.L."/>
            <person name="Ishikawa N.K."/>
            <person name="Vargas-Isla R."/>
            <person name="Ushijima S."/>
            <person name="Smith C.A."/>
            <person name="Ahrendt S."/>
            <person name="Andreopoulos W."/>
            <person name="He G."/>
            <person name="Labutti K."/>
            <person name="Lipzen A."/>
            <person name="Ng V."/>
            <person name="Sandor L."/>
            <person name="Barry K."/>
            <person name="Martinez A.T."/>
            <person name="Xiao Y."/>
            <person name="Gibbons J.G."/>
            <person name="Terashima K."/>
            <person name="Hibbett D.S."/>
            <person name="Grigoriev I.V."/>
        </authorList>
    </citation>
    <scope>NUCLEOTIDE SEQUENCE</scope>
    <source>
        <strain evidence="13">Sp2 HRB7682 ss15</strain>
    </source>
</reference>
<feature type="binding site" evidence="10">
    <location>
        <position position="378"/>
    </location>
    <ligand>
        <name>[4Fe-4S] cluster</name>
        <dbReference type="ChEBI" id="CHEBI:49883"/>
    </ligand>
</feature>
<dbReference type="AlphaFoldDB" id="A0A9W9AE22"/>
<comment type="cofactor">
    <cofactor evidence="9">
        <name>[4Fe-4S] cluster</name>
        <dbReference type="ChEBI" id="CHEBI:49883"/>
    </cofactor>
    <text evidence="9">Binds 1 [4Fe-4S] cluster.</text>
</comment>
<dbReference type="GO" id="GO:0005658">
    <property type="term" value="C:alpha DNA polymerase:primase complex"/>
    <property type="evidence" value="ECO:0007669"/>
    <property type="project" value="UniProtKB-ARBA"/>
</dbReference>
<evidence type="ECO:0000256" key="8">
    <source>
        <dbReference type="ARBA" id="ARBA00023125"/>
    </source>
</evidence>
<evidence type="ECO:0000256" key="3">
    <source>
        <dbReference type="ARBA" id="ARBA00022515"/>
    </source>
</evidence>
<dbReference type="PANTHER" id="PTHR10537:SF3">
    <property type="entry name" value="DNA PRIMASE LARGE SUBUNIT"/>
    <property type="match status" value="1"/>
</dbReference>
<dbReference type="CDD" id="cd07322">
    <property type="entry name" value="PriL_PriS_Eukaryotic"/>
    <property type="match status" value="1"/>
</dbReference>
<evidence type="ECO:0000256" key="7">
    <source>
        <dbReference type="ARBA" id="ARBA00023014"/>
    </source>
</evidence>
<dbReference type="InterPro" id="IPR058560">
    <property type="entry name" value="DNA_primase_C"/>
</dbReference>
<accession>A0A9W9AE22</accession>
<dbReference type="EMBL" id="JANVFS010000015">
    <property type="protein sequence ID" value="KAJ4480615.1"/>
    <property type="molecule type" value="Genomic_DNA"/>
</dbReference>
<keyword evidence="6 9" id="KW-0408">Iron</keyword>
<keyword evidence="5 9" id="KW-0479">Metal-binding</keyword>
<dbReference type="GO" id="GO:0051539">
    <property type="term" value="F:4 iron, 4 sulfur cluster binding"/>
    <property type="evidence" value="ECO:0007669"/>
    <property type="project" value="UniProtKB-UniRule"/>
</dbReference>
<dbReference type="Proteomes" id="UP001150238">
    <property type="component" value="Unassembled WGS sequence"/>
</dbReference>
<gene>
    <name evidence="13" type="ORF">C8J55DRAFT_513286</name>
</gene>
<keyword evidence="3 9" id="KW-0639">Primosome</keyword>
<feature type="region of interest" description="Disordered" evidence="11">
    <location>
        <begin position="450"/>
        <end position="487"/>
    </location>
</feature>
<dbReference type="PIRSF" id="PIRSF009449">
    <property type="entry name" value="DNA_primase_large_subunit"/>
    <property type="match status" value="1"/>
</dbReference>
<keyword evidence="8 9" id="KW-0238">DNA-binding</keyword>
<evidence type="ECO:0000256" key="2">
    <source>
        <dbReference type="ARBA" id="ARBA00022485"/>
    </source>
</evidence>
<dbReference type="Pfam" id="PF26466">
    <property type="entry name" value="DNA_primase_lrg_N"/>
    <property type="match status" value="1"/>
</dbReference>
<name>A0A9W9AE22_9AGAR</name>
<dbReference type="InterPro" id="IPR007238">
    <property type="entry name" value="DNA_primase_lsu_euk/arc"/>
</dbReference>
<dbReference type="GO" id="GO:0006269">
    <property type="term" value="P:DNA replication, synthesis of primer"/>
    <property type="evidence" value="ECO:0007669"/>
    <property type="project" value="UniProtKB-KW"/>
</dbReference>
<reference evidence="13" key="2">
    <citation type="journal article" date="2023" name="Proc. Natl. Acad. Sci. U.S.A.">
        <title>A global phylogenomic analysis of the shiitake genus Lentinula.</title>
        <authorList>
            <person name="Sierra-Patev S."/>
            <person name="Min B."/>
            <person name="Naranjo-Ortiz M."/>
            <person name="Looney B."/>
            <person name="Konkel Z."/>
            <person name="Slot J.C."/>
            <person name="Sakamoto Y."/>
            <person name="Steenwyk J.L."/>
            <person name="Rokas A."/>
            <person name="Carro J."/>
            <person name="Camarero S."/>
            <person name="Ferreira P."/>
            <person name="Molpeceres G."/>
            <person name="Ruiz-Duenas F.J."/>
            <person name="Serrano A."/>
            <person name="Henrissat B."/>
            <person name="Drula E."/>
            <person name="Hughes K.W."/>
            <person name="Mata J.L."/>
            <person name="Ishikawa N.K."/>
            <person name="Vargas-Isla R."/>
            <person name="Ushijima S."/>
            <person name="Smith C.A."/>
            <person name="Donoghue J."/>
            <person name="Ahrendt S."/>
            <person name="Andreopoulos W."/>
            <person name="He G."/>
            <person name="LaButti K."/>
            <person name="Lipzen A."/>
            <person name="Ng V."/>
            <person name="Riley R."/>
            <person name="Sandor L."/>
            <person name="Barry K."/>
            <person name="Martinez A.T."/>
            <person name="Xiao Y."/>
            <person name="Gibbons J.G."/>
            <person name="Terashima K."/>
            <person name="Grigoriev I.V."/>
            <person name="Hibbett D."/>
        </authorList>
    </citation>
    <scope>NUCLEOTIDE SEQUENCE</scope>
    <source>
        <strain evidence="13">Sp2 HRB7682 ss15</strain>
    </source>
</reference>
<keyword evidence="7 9" id="KW-0411">Iron-sulfur</keyword>
<evidence type="ECO:0000256" key="10">
    <source>
        <dbReference type="PIRSR" id="PIRSR009449-1"/>
    </source>
</evidence>
<evidence type="ECO:0000256" key="6">
    <source>
        <dbReference type="ARBA" id="ARBA00023004"/>
    </source>
</evidence>
<dbReference type="InterPro" id="IPR016558">
    <property type="entry name" value="DNA_primase_lsu_euk"/>
</dbReference>